<keyword evidence="5 10" id="KW-0812">Transmembrane</keyword>
<dbReference type="PANTHER" id="PTHR30065:SF8">
    <property type="entry name" value="FLAGELLAR BIOSYNTHETIC PROTEIN FLIR"/>
    <property type="match status" value="1"/>
</dbReference>
<dbReference type="NCBIfam" id="TIGR01400">
    <property type="entry name" value="fliR"/>
    <property type="match status" value="1"/>
</dbReference>
<accession>A0A261SA87</accession>
<keyword evidence="6 10" id="KW-1133">Transmembrane helix</keyword>
<feature type="transmembrane region" description="Helical" evidence="10">
    <location>
        <begin position="12"/>
        <end position="33"/>
    </location>
</feature>
<comment type="subcellular location">
    <subcellularLocation>
        <location evidence="10">Cell membrane</location>
        <topology evidence="10">Multi-pass membrane protein</topology>
    </subcellularLocation>
    <subcellularLocation>
        <location evidence="10">Bacterial flagellum basal body</location>
    </subcellularLocation>
</comment>
<dbReference type="RefSeq" id="WP_094854150.1">
    <property type="nucleotide sequence ID" value="NZ_NEVM01000004.1"/>
</dbReference>
<evidence type="ECO:0000256" key="3">
    <source>
        <dbReference type="ARBA" id="ARBA00021717"/>
    </source>
</evidence>
<comment type="similarity">
    <text evidence="2 10">Belongs to the FliR/MopE/SpaR family.</text>
</comment>
<comment type="caution">
    <text evidence="11">The sequence shown here is derived from an EMBL/GenBank/DDBJ whole genome shotgun (WGS) entry which is preliminary data.</text>
</comment>
<dbReference type="OrthoDB" id="9797790at2"/>
<evidence type="ECO:0000313" key="11">
    <source>
        <dbReference type="EMBL" id="OZI33323.1"/>
    </source>
</evidence>
<dbReference type="GO" id="GO:0006605">
    <property type="term" value="P:protein targeting"/>
    <property type="evidence" value="ECO:0007669"/>
    <property type="project" value="UniProtKB-UniRule"/>
</dbReference>
<evidence type="ECO:0000256" key="7">
    <source>
        <dbReference type="ARBA" id="ARBA00023136"/>
    </source>
</evidence>
<dbReference type="Pfam" id="PF01311">
    <property type="entry name" value="Bac_export_1"/>
    <property type="match status" value="1"/>
</dbReference>
<feature type="transmembrane region" description="Helical" evidence="10">
    <location>
        <begin position="212"/>
        <end position="234"/>
    </location>
</feature>
<feature type="transmembrane region" description="Helical" evidence="10">
    <location>
        <begin position="45"/>
        <end position="65"/>
    </location>
</feature>
<keyword evidence="11" id="KW-0969">Cilium</keyword>
<dbReference type="PANTHER" id="PTHR30065">
    <property type="entry name" value="FLAGELLAR BIOSYNTHETIC PROTEIN FLIR"/>
    <property type="match status" value="1"/>
</dbReference>
<evidence type="ECO:0000256" key="8">
    <source>
        <dbReference type="ARBA" id="ARBA00023143"/>
    </source>
</evidence>
<evidence type="ECO:0000256" key="6">
    <source>
        <dbReference type="ARBA" id="ARBA00022989"/>
    </source>
</evidence>
<dbReference type="InterPro" id="IPR002010">
    <property type="entry name" value="T3SS_IM_R"/>
</dbReference>
<evidence type="ECO:0000256" key="9">
    <source>
        <dbReference type="NCBIfam" id="TIGR01400"/>
    </source>
</evidence>
<name>A0A261SA87_9BORD</name>
<dbReference type="InterPro" id="IPR006303">
    <property type="entry name" value="FliR"/>
</dbReference>
<organism evidence="11 12">
    <name type="scientific">Bordetella genomosp. 10</name>
    <dbReference type="NCBI Taxonomy" id="1416804"/>
    <lineage>
        <taxon>Bacteria</taxon>
        <taxon>Pseudomonadati</taxon>
        <taxon>Pseudomonadota</taxon>
        <taxon>Betaproteobacteria</taxon>
        <taxon>Burkholderiales</taxon>
        <taxon>Alcaligenaceae</taxon>
        <taxon>Bordetella</taxon>
    </lineage>
</organism>
<dbReference type="GO" id="GO:0009425">
    <property type="term" value="C:bacterial-type flagellum basal body"/>
    <property type="evidence" value="ECO:0007669"/>
    <property type="project" value="UniProtKB-SubCell"/>
</dbReference>
<evidence type="ECO:0000256" key="5">
    <source>
        <dbReference type="ARBA" id="ARBA00022692"/>
    </source>
</evidence>
<keyword evidence="11" id="KW-0282">Flagellum</keyword>
<evidence type="ECO:0000313" key="12">
    <source>
        <dbReference type="Proteomes" id="UP000216020"/>
    </source>
</evidence>
<proteinExistence type="inferred from homology"/>
<dbReference type="Proteomes" id="UP000216020">
    <property type="component" value="Unassembled WGS sequence"/>
</dbReference>
<reference evidence="12" key="1">
    <citation type="submission" date="2017-05" db="EMBL/GenBank/DDBJ databases">
        <title>Complete and WGS of Bordetella genogroups.</title>
        <authorList>
            <person name="Spilker T."/>
            <person name="Lipuma J."/>
        </authorList>
    </citation>
    <scope>NUCLEOTIDE SEQUENCE [LARGE SCALE GENOMIC DNA]</scope>
    <source>
        <strain evidence="12">AU16122</strain>
    </source>
</reference>
<keyword evidence="11" id="KW-0966">Cell projection</keyword>
<feature type="transmembrane region" description="Helical" evidence="10">
    <location>
        <begin position="129"/>
        <end position="148"/>
    </location>
</feature>
<comment type="function">
    <text evidence="1 10">Role in flagellar biosynthesis.</text>
</comment>
<evidence type="ECO:0000256" key="1">
    <source>
        <dbReference type="ARBA" id="ARBA00002578"/>
    </source>
</evidence>
<feature type="transmembrane region" description="Helical" evidence="10">
    <location>
        <begin position="180"/>
        <end position="200"/>
    </location>
</feature>
<dbReference type="AlphaFoldDB" id="A0A261SA87"/>
<keyword evidence="12" id="KW-1185">Reference proteome</keyword>
<evidence type="ECO:0000256" key="4">
    <source>
        <dbReference type="ARBA" id="ARBA00022475"/>
    </source>
</evidence>
<evidence type="ECO:0000256" key="2">
    <source>
        <dbReference type="ARBA" id="ARBA00009772"/>
    </source>
</evidence>
<evidence type="ECO:0000256" key="10">
    <source>
        <dbReference type="RuleBase" id="RU362071"/>
    </source>
</evidence>
<keyword evidence="7 10" id="KW-0472">Membrane</keyword>
<keyword evidence="8 10" id="KW-0975">Bacterial flagellum</keyword>
<feature type="transmembrane region" description="Helical" evidence="10">
    <location>
        <begin position="71"/>
        <end position="93"/>
    </location>
</feature>
<dbReference type="GO" id="GO:0005886">
    <property type="term" value="C:plasma membrane"/>
    <property type="evidence" value="ECO:0007669"/>
    <property type="project" value="UniProtKB-SubCell"/>
</dbReference>
<keyword evidence="4 10" id="KW-1003">Cell membrane</keyword>
<dbReference type="GO" id="GO:0044780">
    <property type="term" value="P:bacterial-type flagellum assembly"/>
    <property type="evidence" value="ECO:0007669"/>
    <property type="project" value="UniProtKB-UniRule"/>
</dbReference>
<gene>
    <name evidence="11" type="ORF">CAL29_16370</name>
</gene>
<sequence length="267" mass="28542">MISFTLDQLYGWINAFLWPFARLLALFSVAPLFGESSVPSLPKVGLAAIVAIVVAPTLPAFPAVATSSYEGLWILAQQIFIGMALGFVMRICFSAVQTAGDFVGLQMGLSLATLYDPSTHSNTEVLARLFNILAMLLFLVFNGHLLMLDVLVRSFTILPIGHDTLNPAAWMGVAEVGGKIFSSGLLMALPLIAALLTLNLSLGILNRAAPQLSAFSVGFPIMLMSGVVLLTIILPHTPSFLNEFYQESLAAMARVADTLAMPRTGAN</sequence>
<dbReference type="PRINTS" id="PR00953">
    <property type="entry name" value="TYPE3IMRPROT"/>
</dbReference>
<protein>
    <recommendedName>
        <fullName evidence="3 9">Flagellar biosynthetic protein FliR</fullName>
    </recommendedName>
</protein>
<dbReference type="EMBL" id="NEVM01000004">
    <property type="protein sequence ID" value="OZI33323.1"/>
    <property type="molecule type" value="Genomic_DNA"/>
</dbReference>